<evidence type="ECO:0000313" key="4">
    <source>
        <dbReference type="Proteomes" id="UP000030745"/>
    </source>
</evidence>
<keyword evidence="1" id="KW-0472">Membrane</keyword>
<dbReference type="KEGG" id="spar:SPRG_18531"/>
<sequence length="88" mass="10010">MSQVAADHWPLVTFEDVGASLWIEMLQFRQRIWDLKGKIGSIVQHERTSRNAAESALARFVYVALLGNVVLISMALAQVYYVQKWLAC</sequence>
<reference evidence="3 4" key="1">
    <citation type="journal article" date="2013" name="PLoS Genet.">
        <title>Distinctive expansion of potential virulence genes in the genome of the oomycete fish pathogen Saprolegnia parasitica.</title>
        <authorList>
            <person name="Jiang R.H."/>
            <person name="de Bruijn I."/>
            <person name="Haas B.J."/>
            <person name="Belmonte R."/>
            <person name="Lobach L."/>
            <person name="Christie J."/>
            <person name="van den Ackerveken G."/>
            <person name="Bottin A."/>
            <person name="Bulone V."/>
            <person name="Diaz-Moreno S.M."/>
            <person name="Dumas B."/>
            <person name="Fan L."/>
            <person name="Gaulin E."/>
            <person name="Govers F."/>
            <person name="Grenville-Briggs L.J."/>
            <person name="Horner N.R."/>
            <person name="Levin J.Z."/>
            <person name="Mammella M."/>
            <person name="Meijer H.J."/>
            <person name="Morris P."/>
            <person name="Nusbaum C."/>
            <person name="Oome S."/>
            <person name="Phillips A.J."/>
            <person name="van Rooyen D."/>
            <person name="Rzeszutek E."/>
            <person name="Saraiva M."/>
            <person name="Secombes C.J."/>
            <person name="Seidl M.F."/>
            <person name="Snel B."/>
            <person name="Stassen J.H."/>
            <person name="Sykes S."/>
            <person name="Tripathy S."/>
            <person name="van den Berg H."/>
            <person name="Vega-Arreguin J.C."/>
            <person name="Wawra S."/>
            <person name="Young S.K."/>
            <person name="Zeng Q."/>
            <person name="Dieguez-Uribeondo J."/>
            <person name="Russ C."/>
            <person name="Tyler B.M."/>
            <person name="van West P."/>
        </authorList>
    </citation>
    <scope>NUCLEOTIDE SEQUENCE [LARGE SCALE GENOMIC DNA]</scope>
    <source>
        <strain evidence="3 4">CBS 223.65</strain>
    </source>
</reference>
<evidence type="ECO:0000256" key="1">
    <source>
        <dbReference type="SAM" id="Phobius"/>
    </source>
</evidence>
<dbReference type="InterPro" id="IPR009038">
    <property type="entry name" value="GOLD_dom"/>
</dbReference>
<feature type="domain" description="GOLD" evidence="2">
    <location>
        <begin position="24"/>
        <end position="85"/>
    </location>
</feature>
<evidence type="ECO:0000313" key="3">
    <source>
        <dbReference type="EMBL" id="KDO15932.1"/>
    </source>
</evidence>
<organism evidence="3 4">
    <name type="scientific">Saprolegnia parasitica (strain CBS 223.65)</name>
    <dbReference type="NCBI Taxonomy" id="695850"/>
    <lineage>
        <taxon>Eukaryota</taxon>
        <taxon>Sar</taxon>
        <taxon>Stramenopiles</taxon>
        <taxon>Oomycota</taxon>
        <taxon>Saprolegniomycetes</taxon>
        <taxon>Saprolegniales</taxon>
        <taxon>Saprolegniaceae</taxon>
        <taxon>Saprolegnia</taxon>
    </lineage>
</organism>
<dbReference type="AlphaFoldDB" id="A0A067BMH7"/>
<dbReference type="Pfam" id="PF01105">
    <property type="entry name" value="EMP24_GP25L"/>
    <property type="match status" value="1"/>
</dbReference>
<keyword evidence="1" id="KW-1133">Transmembrane helix</keyword>
<keyword evidence="1" id="KW-0812">Transmembrane</keyword>
<protein>
    <recommendedName>
        <fullName evidence="2">GOLD domain-containing protein</fullName>
    </recommendedName>
</protein>
<name>A0A067BMH7_SAPPC</name>
<keyword evidence="4" id="KW-1185">Reference proteome</keyword>
<dbReference type="GeneID" id="24140054"/>
<gene>
    <name evidence="3" type="ORF">SPRG_18531</name>
</gene>
<dbReference type="Proteomes" id="UP000030745">
    <property type="component" value="Unassembled WGS sequence"/>
</dbReference>
<proteinExistence type="predicted"/>
<dbReference type="STRING" id="695850.A0A067BMH7"/>
<dbReference type="RefSeq" id="XP_012213359.1">
    <property type="nucleotide sequence ID" value="XM_012357969.1"/>
</dbReference>
<accession>A0A067BMH7</accession>
<evidence type="ECO:0000259" key="2">
    <source>
        <dbReference type="Pfam" id="PF01105"/>
    </source>
</evidence>
<dbReference type="EMBL" id="KK584463">
    <property type="protein sequence ID" value="KDO15932.1"/>
    <property type="molecule type" value="Genomic_DNA"/>
</dbReference>
<feature type="transmembrane region" description="Helical" evidence="1">
    <location>
        <begin position="60"/>
        <end position="81"/>
    </location>
</feature>
<dbReference type="VEuPathDB" id="FungiDB:SPRG_18531"/>